<dbReference type="EMBL" id="WNXH01000018">
    <property type="protein sequence ID" value="MYN70457.1"/>
    <property type="molecule type" value="Genomic_DNA"/>
</dbReference>
<feature type="region of interest" description="Disordered" evidence="1">
    <location>
        <begin position="100"/>
        <end position="139"/>
    </location>
</feature>
<sequence>MTELKEKALAKMLEEMNKEHSPSEDRVHNWLCEQEDDELFQGILKDGYTIKASLEYAKKKAREFAQNGVACIDDQTVFGWVREYFLSNSKLENIRQVPVEPVSKKKTKPAKSATGKARQGIWPDEDTKPDKPKKSTKGVVENQMSIFDFLDEA</sequence>
<accession>A0A6L8MZE1</accession>
<evidence type="ECO:0000313" key="2">
    <source>
        <dbReference type="EMBL" id="MYN70457.1"/>
    </source>
</evidence>
<comment type="caution">
    <text evidence="2">The sequence shown here is derived from an EMBL/GenBank/DDBJ whole genome shotgun (WGS) entry which is preliminary data.</text>
</comment>
<name>A0A6L8MZE1_STRSU</name>
<gene>
    <name evidence="2" type="ORF">GLP18_09610</name>
</gene>
<dbReference type="RefSeq" id="WP_160864535.1">
    <property type="nucleotide sequence ID" value="NZ_WNXH01000018.1"/>
</dbReference>
<dbReference type="AlphaFoldDB" id="A0A6L8MZE1"/>
<dbReference type="InterPro" id="IPR025624">
    <property type="entry name" value="PcfK"/>
</dbReference>
<dbReference type="Proteomes" id="UP000483765">
    <property type="component" value="Unassembled WGS sequence"/>
</dbReference>
<evidence type="ECO:0000256" key="1">
    <source>
        <dbReference type="SAM" id="MobiDB-lite"/>
    </source>
</evidence>
<evidence type="ECO:0000313" key="3">
    <source>
        <dbReference type="Proteomes" id="UP000483765"/>
    </source>
</evidence>
<dbReference type="Pfam" id="PF14058">
    <property type="entry name" value="PcfK"/>
    <property type="match status" value="1"/>
</dbReference>
<proteinExistence type="predicted"/>
<reference evidence="2 3" key="1">
    <citation type="submission" date="2019-11" db="EMBL/GenBank/DDBJ databases">
        <title>Divergent Streptococcus suis from cattle.</title>
        <authorList>
            <person name="Williamson C."/>
        </authorList>
    </citation>
    <scope>NUCLEOTIDE SEQUENCE [LARGE SCALE GENOMIC DNA]</scope>
    <source>
        <strain evidence="2 3">10-36905</strain>
    </source>
</reference>
<evidence type="ECO:0008006" key="4">
    <source>
        <dbReference type="Google" id="ProtNLM"/>
    </source>
</evidence>
<protein>
    <recommendedName>
        <fullName evidence="4">Phage protein</fullName>
    </recommendedName>
</protein>
<organism evidence="2 3">
    <name type="scientific">Streptococcus suis</name>
    <dbReference type="NCBI Taxonomy" id="1307"/>
    <lineage>
        <taxon>Bacteria</taxon>
        <taxon>Bacillati</taxon>
        <taxon>Bacillota</taxon>
        <taxon>Bacilli</taxon>
        <taxon>Lactobacillales</taxon>
        <taxon>Streptococcaceae</taxon>
        <taxon>Streptococcus</taxon>
    </lineage>
</organism>